<evidence type="ECO:0000256" key="1">
    <source>
        <dbReference type="ARBA" id="ARBA00003389"/>
    </source>
</evidence>
<keyword evidence="15" id="KW-1185">Reference proteome</keyword>
<dbReference type="AlphaFoldDB" id="A0AA39MSM9"/>
<feature type="region of interest" description="Disordered" evidence="12">
    <location>
        <begin position="507"/>
        <end position="533"/>
    </location>
</feature>
<keyword evidence="5 11" id="KW-0732">Signal</keyword>
<proteinExistence type="inferred from homology"/>
<dbReference type="Pfam" id="PF04163">
    <property type="entry name" value="Tht1"/>
    <property type="match status" value="1"/>
</dbReference>
<dbReference type="GO" id="GO:0005789">
    <property type="term" value="C:endoplasmic reticulum membrane"/>
    <property type="evidence" value="ECO:0007669"/>
    <property type="project" value="UniProtKB-SubCell"/>
</dbReference>
<gene>
    <name evidence="14" type="ORF">EV421DRAFT_1797964</name>
</gene>
<comment type="caution">
    <text evidence="14">The sequence shown here is derived from an EMBL/GenBank/DDBJ whole genome shotgun (WGS) entry which is preliminary data.</text>
</comment>
<feature type="chain" id="PRO_5041292135" description="Nuclear fusion protein KAR5" evidence="13">
    <location>
        <begin position="19"/>
        <end position="550"/>
    </location>
</feature>
<evidence type="ECO:0000256" key="11">
    <source>
        <dbReference type="RuleBase" id="RU368082"/>
    </source>
</evidence>
<evidence type="ECO:0000256" key="12">
    <source>
        <dbReference type="SAM" id="MobiDB-lite"/>
    </source>
</evidence>
<evidence type="ECO:0000256" key="6">
    <source>
        <dbReference type="ARBA" id="ARBA00022824"/>
    </source>
</evidence>
<evidence type="ECO:0000256" key="3">
    <source>
        <dbReference type="ARBA" id="ARBA00022459"/>
    </source>
</evidence>
<keyword evidence="7 11" id="KW-1133">Transmembrane helix</keyword>
<dbReference type="GO" id="GO:0048288">
    <property type="term" value="P:nuclear membrane fusion involved in karyogamy"/>
    <property type="evidence" value="ECO:0007669"/>
    <property type="project" value="UniProtKB-UniRule"/>
</dbReference>
<keyword evidence="3 11" id="KW-0415">Karyogamy</keyword>
<keyword evidence="10 11" id="KW-0539">Nucleus</keyword>
<organism evidence="14 15">
    <name type="scientific">Armillaria borealis</name>
    <dbReference type="NCBI Taxonomy" id="47425"/>
    <lineage>
        <taxon>Eukaryota</taxon>
        <taxon>Fungi</taxon>
        <taxon>Dikarya</taxon>
        <taxon>Basidiomycota</taxon>
        <taxon>Agaricomycotina</taxon>
        <taxon>Agaricomycetes</taxon>
        <taxon>Agaricomycetidae</taxon>
        <taxon>Agaricales</taxon>
        <taxon>Marasmiineae</taxon>
        <taxon>Physalacriaceae</taxon>
        <taxon>Armillaria</taxon>
    </lineage>
</organism>
<evidence type="ECO:0000256" key="4">
    <source>
        <dbReference type="ARBA" id="ARBA00022692"/>
    </source>
</evidence>
<feature type="transmembrane region" description="Helical" evidence="11">
    <location>
        <begin position="465"/>
        <end position="487"/>
    </location>
</feature>
<evidence type="ECO:0000256" key="5">
    <source>
        <dbReference type="ARBA" id="ARBA00022729"/>
    </source>
</evidence>
<accession>A0AA39MSM9</accession>
<dbReference type="EMBL" id="JAUEPT010000017">
    <property type="protein sequence ID" value="KAK0445157.1"/>
    <property type="molecule type" value="Genomic_DNA"/>
</dbReference>
<evidence type="ECO:0000313" key="14">
    <source>
        <dbReference type="EMBL" id="KAK0445157.1"/>
    </source>
</evidence>
<keyword evidence="6 11" id="KW-0256">Endoplasmic reticulum</keyword>
<protein>
    <recommendedName>
        <fullName evidence="16">Nuclear fusion protein KAR5</fullName>
    </recommendedName>
</protein>
<dbReference type="GO" id="GO:0031965">
    <property type="term" value="C:nuclear membrane"/>
    <property type="evidence" value="ECO:0007669"/>
    <property type="project" value="UniProtKB-SubCell"/>
</dbReference>
<evidence type="ECO:0000256" key="9">
    <source>
        <dbReference type="ARBA" id="ARBA00023180"/>
    </source>
</evidence>
<dbReference type="PANTHER" id="PTHR28012:SF1">
    <property type="entry name" value="NUCLEAR FUSION PROTEIN KAR5"/>
    <property type="match status" value="1"/>
</dbReference>
<name>A0AA39MSM9_9AGAR</name>
<evidence type="ECO:0000256" key="10">
    <source>
        <dbReference type="ARBA" id="ARBA00023242"/>
    </source>
</evidence>
<feature type="signal peptide" evidence="13">
    <location>
        <begin position="1"/>
        <end position="18"/>
    </location>
</feature>
<dbReference type="GO" id="GO:0000742">
    <property type="term" value="P:karyogamy involved in conjugation with cellular fusion"/>
    <property type="evidence" value="ECO:0007669"/>
    <property type="project" value="UniProtKB-UniRule"/>
</dbReference>
<sequence length="550" mass="62428">MLFILLPWTLSFFPISDAFLWSRSDRNGDEQPQSPLAELALTPNEIGSIFRTQDSLQEYSRRSDCFRRVAGSIKVRCSALEMDEDERVSAAISMTLCELATAKHLSPPLECAPFLSENTPLYSQKHGDTQGKCVEALSRSAQFWSSYSGYLREVPQLCFSFRRWHDIGKIKSRLKRRSMPSDFFADTARDIYSNITQEKIALLRYLSQRQHAEQAHMSAWESHLSSLQNITTLMQVLSTRMGADAQSAINRLMINIEKTSEASQDMVQKLGIQSENAIKVLFQQIGATFADMSERHTGSLDNIVMMVRHTVAVELEAVFSVVAGQQQLNTDLSVQASSRWTSIEARFTEMQYNILLLTEASSQVIKALDESNERNLILAEEQANASQTAIQLVDSLHRISTGAHNELQKMNSSIVLLHQSLLPRTNWAKAGFIRFVEIFLRVDAEYLGSLDRIYVFRLLSLLSGFGVHLFHGIASTIMSILVVIYSFRSYTSRLLYSFRDDSKCSRQPTFVSQSPLLRDQGAPPSRRSRQHRHPLRVSRIPDRLCRPDPF</sequence>
<evidence type="ECO:0000256" key="7">
    <source>
        <dbReference type="ARBA" id="ARBA00022989"/>
    </source>
</evidence>
<dbReference type="Proteomes" id="UP001175226">
    <property type="component" value="Unassembled WGS sequence"/>
</dbReference>
<keyword evidence="4 11" id="KW-0812">Transmembrane</keyword>
<keyword evidence="8 11" id="KW-0472">Membrane</keyword>
<evidence type="ECO:0000313" key="15">
    <source>
        <dbReference type="Proteomes" id="UP001175226"/>
    </source>
</evidence>
<reference evidence="14" key="1">
    <citation type="submission" date="2023-06" db="EMBL/GenBank/DDBJ databases">
        <authorList>
            <consortium name="Lawrence Berkeley National Laboratory"/>
            <person name="Ahrendt S."/>
            <person name="Sahu N."/>
            <person name="Indic B."/>
            <person name="Wong-Bajracharya J."/>
            <person name="Merenyi Z."/>
            <person name="Ke H.-M."/>
            <person name="Monk M."/>
            <person name="Kocsube S."/>
            <person name="Drula E."/>
            <person name="Lipzen A."/>
            <person name="Balint B."/>
            <person name="Henrissat B."/>
            <person name="Andreopoulos B."/>
            <person name="Martin F.M."/>
            <person name="Harder C.B."/>
            <person name="Rigling D."/>
            <person name="Ford K.L."/>
            <person name="Foster G.D."/>
            <person name="Pangilinan J."/>
            <person name="Papanicolaou A."/>
            <person name="Barry K."/>
            <person name="LaButti K."/>
            <person name="Viragh M."/>
            <person name="Koriabine M."/>
            <person name="Yan M."/>
            <person name="Riley R."/>
            <person name="Champramary S."/>
            <person name="Plett K.L."/>
            <person name="Tsai I.J."/>
            <person name="Slot J."/>
            <person name="Sipos G."/>
            <person name="Plett J."/>
            <person name="Nagy L.G."/>
            <person name="Grigoriev I.V."/>
        </authorList>
    </citation>
    <scope>NUCLEOTIDE SEQUENCE</scope>
    <source>
        <strain evidence="14">FPL87.14</strain>
    </source>
</reference>
<evidence type="ECO:0000256" key="2">
    <source>
        <dbReference type="ARBA" id="ARBA00010473"/>
    </source>
</evidence>
<evidence type="ECO:0008006" key="16">
    <source>
        <dbReference type="Google" id="ProtNLM"/>
    </source>
</evidence>
<comment type="function">
    <text evidence="1 11">Required for nuclear membrane fusion during karyogamy.</text>
</comment>
<evidence type="ECO:0000256" key="8">
    <source>
        <dbReference type="ARBA" id="ARBA00023136"/>
    </source>
</evidence>
<keyword evidence="9" id="KW-0325">Glycoprotein</keyword>
<evidence type="ECO:0000256" key="13">
    <source>
        <dbReference type="SAM" id="SignalP"/>
    </source>
</evidence>
<dbReference type="InterPro" id="IPR007292">
    <property type="entry name" value="Nuclear_fusion_Kar5"/>
</dbReference>
<comment type="similarity">
    <text evidence="2 11">Belongs to the KAR5 family.</text>
</comment>
<comment type="subcellular location">
    <subcellularLocation>
        <location evidence="11">Endoplasmic reticulum membrane</location>
    </subcellularLocation>
    <subcellularLocation>
        <location evidence="11">Nucleus membrane</location>
    </subcellularLocation>
</comment>
<dbReference type="PANTHER" id="PTHR28012">
    <property type="entry name" value="NUCLEAR FUSION PROTEIN KAR5"/>
    <property type="match status" value="1"/>
</dbReference>